<keyword evidence="2" id="KW-1185">Reference proteome</keyword>
<dbReference type="InterPro" id="IPR029063">
    <property type="entry name" value="SAM-dependent_MTases_sf"/>
</dbReference>
<name>A0A0C2G8J6_9ACTN</name>
<sequence>MAYRYATERRDHSDLASGNVLRSAPGHPGFPVRLADELFQRAAAHLPAAPVSLWDPCCGSGHLATAVGLLHRARLCRLLATDTDPAALSIAERNLALLTLSGLAERESGLRDDAAAFGKPALLERADTAARLAERLRKSGGDLDRTVRAGDAFDPVAPEHRVDLVLTDVPYGGLTAFAGAVPAGEPVPALMRALAAVVPAHAVLAVTARTRKVPLPEGARALERIRVGNRAAALVRASEAAV</sequence>
<gene>
    <name evidence="1" type="ORF">LP52_05615</name>
</gene>
<dbReference type="SUPFAM" id="SSF53335">
    <property type="entry name" value="S-adenosyl-L-methionine-dependent methyltransferases"/>
    <property type="match status" value="1"/>
</dbReference>
<dbReference type="Pfam" id="PF11599">
    <property type="entry name" value="AviRa"/>
    <property type="match status" value="1"/>
</dbReference>
<evidence type="ECO:0000313" key="1">
    <source>
        <dbReference type="EMBL" id="KIH99708.1"/>
    </source>
</evidence>
<proteinExistence type="predicted"/>
<keyword evidence="1" id="KW-0489">Methyltransferase</keyword>
<dbReference type="GO" id="GO:0032259">
    <property type="term" value="P:methylation"/>
    <property type="evidence" value="ECO:0007669"/>
    <property type="project" value="UniProtKB-KW"/>
</dbReference>
<dbReference type="STRING" id="183763.LP52_05615"/>
<dbReference type="Gene3D" id="3.40.50.150">
    <property type="entry name" value="Vaccinia Virus protein VP39"/>
    <property type="match status" value="1"/>
</dbReference>
<evidence type="ECO:0000313" key="2">
    <source>
        <dbReference type="Proteomes" id="UP000031675"/>
    </source>
</evidence>
<dbReference type="InterPro" id="IPR024268">
    <property type="entry name" value="AviRa"/>
</dbReference>
<dbReference type="Gene3D" id="1.10.287.540">
    <property type="entry name" value="Helix hairpin bin"/>
    <property type="match status" value="1"/>
</dbReference>
<protein>
    <submittedName>
        <fullName evidence="1">rRNA methyltransferase</fullName>
    </submittedName>
</protein>
<dbReference type="AlphaFoldDB" id="A0A0C2G8J6"/>
<organism evidence="1 2">
    <name type="scientific">Streptomonospora alba</name>
    <dbReference type="NCBI Taxonomy" id="183763"/>
    <lineage>
        <taxon>Bacteria</taxon>
        <taxon>Bacillati</taxon>
        <taxon>Actinomycetota</taxon>
        <taxon>Actinomycetes</taxon>
        <taxon>Streptosporangiales</taxon>
        <taxon>Nocardiopsidaceae</taxon>
        <taxon>Streptomonospora</taxon>
    </lineage>
</organism>
<comment type="caution">
    <text evidence="1">The sequence shown here is derived from an EMBL/GenBank/DDBJ whole genome shotgun (WGS) entry which is preliminary data.</text>
</comment>
<dbReference type="OrthoDB" id="3576210at2"/>
<keyword evidence="1" id="KW-0808">Transferase</keyword>
<dbReference type="GO" id="GO:0008168">
    <property type="term" value="F:methyltransferase activity"/>
    <property type="evidence" value="ECO:0007669"/>
    <property type="project" value="UniProtKB-KW"/>
</dbReference>
<dbReference type="Proteomes" id="UP000031675">
    <property type="component" value="Unassembled WGS sequence"/>
</dbReference>
<dbReference type="EMBL" id="JROO01000009">
    <property type="protein sequence ID" value="KIH99708.1"/>
    <property type="molecule type" value="Genomic_DNA"/>
</dbReference>
<accession>A0A0C2G8J6</accession>
<dbReference type="RefSeq" id="WP_040271322.1">
    <property type="nucleotide sequence ID" value="NZ_JROO01000009.1"/>
</dbReference>
<reference evidence="2" key="1">
    <citation type="journal article" date="2015" name="Chem. Biol.">
        <title>Structure, bioactivity, and resistance mechanism of streptomonomicin, an unusual lasso Peptide from an understudied halophilic actinomycete.</title>
        <authorList>
            <person name="Metelev M."/>
            <person name="Tietz J.I."/>
            <person name="Melby J.O."/>
            <person name="Blair P.M."/>
            <person name="Zhu L."/>
            <person name="Livnat I."/>
            <person name="Severinov K."/>
            <person name="Mitchell D.A."/>
        </authorList>
    </citation>
    <scope>NUCLEOTIDE SEQUENCE [LARGE SCALE GENOMIC DNA]</scope>
    <source>
        <strain evidence="2">YIM 90003</strain>
    </source>
</reference>